<proteinExistence type="predicted"/>
<protein>
    <submittedName>
        <fullName evidence="1">Collagen alpha-5(VI) chain</fullName>
    </submittedName>
</protein>
<reference evidence="1 2" key="1">
    <citation type="journal article" date="2021" name="Elife">
        <title>Chloroplast acquisition without the gene transfer in kleptoplastic sea slugs, Plakobranchus ocellatus.</title>
        <authorList>
            <person name="Maeda T."/>
            <person name="Takahashi S."/>
            <person name="Yoshida T."/>
            <person name="Shimamura S."/>
            <person name="Takaki Y."/>
            <person name="Nagai Y."/>
            <person name="Toyoda A."/>
            <person name="Suzuki Y."/>
            <person name="Arimoto A."/>
            <person name="Ishii H."/>
            <person name="Satoh N."/>
            <person name="Nishiyama T."/>
            <person name="Hasebe M."/>
            <person name="Maruyama T."/>
            <person name="Minagawa J."/>
            <person name="Obokata J."/>
            <person name="Shigenobu S."/>
        </authorList>
    </citation>
    <scope>NUCLEOTIDE SEQUENCE [LARGE SCALE GENOMIC DNA]</scope>
</reference>
<evidence type="ECO:0000313" key="1">
    <source>
        <dbReference type="EMBL" id="GFS03058.1"/>
    </source>
</evidence>
<dbReference type="CDD" id="cd00117">
    <property type="entry name" value="TFP"/>
    <property type="match status" value="1"/>
</dbReference>
<organism evidence="1 2">
    <name type="scientific">Elysia marginata</name>
    <dbReference type="NCBI Taxonomy" id="1093978"/>
    <lineage>
        <taxon>Eukaryota</taxon>
        <taxon>Metazoa</taxon>
        <taxon>Spiralia</taxon>
        <taxon>Lophotrochozoa</taxon>
        <taxon>Mollusca</taxon>
        <taxon>Gastropoda</taxon>
        <taxon>Heterobranchia</taxon>
        <taxon>Euthyneura</taxon>
        <taxon>Panpulmonata</taxon>
        <taxon>Sacoglossa</taxon>
        <taxon>Placobranchoidea</taxon>
        <taxon>Plakobranchidae</taxon>
        <taxon>Elysia</taxon>
    </lineage>
</organism>
<dbReference type="AlphaFoldDB" id="A0AAV4HXT6"/>
<dbReference type="Proteomes" id="UP000762676">
    <property type="component" value="Unassembled WGS sequence"/>
</dbReference>
<dbReference type="Gene3D" id="2.10.60.10">
    <property type="entry name" value="CD59"/>
    <property type="match status" value="1"/>
</dbReference>
<accession>A0AAV4HXT6</accession>
<dbReference type="InterPro" id="IPR045860">
    <property type="entry name" value="Snake_toxin-like_sf"/>
</dbReference>
<sequence length="118" mass="12673">MTTTAPTMNTTPGMQCYTCKDKQCTQQELTSCASTEPLCMNTISQTMAGERAFIKGCASVAECKDKWWLKTAGRADCFLLDDGPTGPAGLRLDACAFCCTGSGCNQHAIPDLPDMYQP</sequence>
<name>A0AAV4HXT6_9GAST</name>
<dbReference type="EMBL" id="BMAT01002256">
    <property type="protein sequence ID" value="GFS03058.1"/>
    <property type="molecule type" value="Genomic_DNA"/>
</dbReference>
<keyword evidence="1" id="KW-0176">Collagen</keyword>
<dbReference type="GO" id="GO:0005581">
    <property type="term" value="C:collagen trimer"/>
    <property type="evidence" value="ECO:0007669"/>
    <property type="project" value="UniProtKB-KW"/>
</dbReference>
<comment type="caution">
    <text evidence="1">The sequence shown here is derived from an EMBL/GenBank/DDBJ whole genome shotgun (WGS) entry which is preliminary data.</text>
</comment>
<gene>
    <name evidence="1" type="ORF">ElyMa_001139500</name>
</gene>
<keyword evidence="2" id="KW-1185">Reference proteome</keyword>
<evidence type="ECO:0000313" key="2">
    <source>
        <dbReference type="Proteomes" id="UP000762676"/>
    </source>
</evidence>